<dbReference type="PANTHER" id="PTHR43391:SF12">
    <property type="entry name" value="OXIDOREDUCTASE EPHD-RELATED"/>
    <property type="match status" value="1"/>
</dbReference>
<dbReference type="InterPro" id="IPR002347">
    <property type="entry name" value="SDR_fam"/>
</dbReference>
<keyword evidence="5" id="KW-1185">Reference proteome</keyword>
<dbReference type="CDD" id="cd05233">
    <property type="entry name" value="SDR_c"/>
    <property type="match status" value="1"/>
</dbReference>
<sequence length="590" mass="64239">MASEPLRFPGSTRHPVPRRRTVRSGAAELAVFEQGDPGSPTLLLVHGYPDTHRLWDDMAERLAESFHVVRYDTRGSGESTAPRKRSAYRTRHLAEDLFAVADAVSPDEPVHVVAHDWGSIQAWEAVTEPDADTRIASFTSVSGPCLDHVGHWMRRRLSRPTPANVRGLLGQLAHSWYIYLFHLPVLPGLAWRTLIGPRWGEILRRVEGVHHRPAPTIRADAARGVQLYRANMVPLLSRPRQRRATMPVQVVIPTRDRFVTAALAEDLERWVGRLWRREVVAGHWAPAARPDVLARMVEEFVEHVNGAPMTRSLQRARAGTPDRGLTNRLAVVTGAGSGIGRATAAAFAERGAEVVVADIDFDAARRTAAEIGPAAYPYRVDVADDEAMRQFAEDVATEHGVPDILVNNAGIGMAGSLGTSAADWQRIVDVNLLGVANGCREFGALMAEAGEGGHIVNLASAAAYTPSRAMSAYAATKAAVLMLSDCLRAELADQGIGVSAICPGIVATDITKTTRFTGVDEVEQRRLRQQATKAYARRGFGPERVAEEILRAVDRGTAVVPVTPEAKLARIGARFAPGLMRRAARLDVLR</sequence>
<dbReference type="InterPro" id="IPR000073">
    <property type="entry name" value="AB_hydrolase_1"/>
</dbReference>
<dbReference type="SUPFAM" id="SSF51735">
    <property type="entry name" value="NAD(P)-binding Rossmann-fold domains"/>
    <property type="match status" value="1"/>
</dbReference>
<dbReference type="InterPro" id="IPR029058">
    <property type="entry name" value="AB_hydrolase_fold"/>
</dbReference>
<dbReference type="InterPro" id="IPR036291">
    <property type="entry name" value="NAD(P)-bd_dom_sf"/>
</dbReference>
<dbReference type="Pfam" id="PF00561">
    <property type="entry name" value="Abhydrolase_1"/>
    <property type="match status" value="1"/>
</dbReference>
<protein>
    <submittedName>
        <fullName evidence="4">Short-chain dehydrogenase</fullName>
    </submittedName>
</protein>
<dbReference type="FunFam" id="3.40.50.720:FF:000084">
    <property type="entry name" value="Short-chain dehydrogenase reductase"/>
    <property type="match status" value="1"/>
</dbReference>
<dbReference type="Gene3D" id="3.40.50.1820">
    <property type="entry name" value="alpha/beta hydrolase"/>
    <property type="match status" value="1"/>
</dbReference>
<evidence type="ECO:0000256" key="1">
    <source>
        <dbReference type="ARBA" id="ARBA00006484"/>
    </source>
</evidence>
<dbReference type="GO" id="GO:0016491">
    <property type="term" value="F:oxidoreductase activity"/>
    <property type="evidence" value="ECO:0007669"/>
    <property type="project" value="UniProtKB-KW"/>
</dbReference>
<evidence type="ECO:0000313" key="4">
    <source>
        <dbReference type="EMBL" id="SDD02594.1"/>
    </source>
</evidence>
<evidence type="ECO:0000256" key="2">
    <source>
        <dbReference type="ARBA" id="ARBA00023002"/>
    </source>
</evidence>
<dbReference type="PRINTS" id="PR00081">
    <property type="entry name" value="GDHRDH"/>
</dbReference>
<name>A0A1G6RE58_9PSEU</name>
<keyword evidence="2" id="KW-0560">Oxidoreductase</keyword>
<organism evidence="4 5">
    <name type="scientific">Actinokineospora iranica</name>
    <dbReference type="NCBI Taxonomy" id="1271860"/>
    <lineage>
        <taxon>Bacteria</taxon>
        <taxon>Bacillati</taxon>
        <taxon>Actinomycetota</taxon>
        <taxon>Actinomycetes</taxon>
        <taxon>Pseudonocardiales</taxon>
        <taxon>Pseudonocardiaceae</taxon>
        <taxon>Actinokineospora</taxon>
    </lineage>
</organism>
<dbReference type="OrthoDB" id="4220752at2"/>
<dbReference type="Gene3D" id="3.40.50.720">
    <property type="entry name" value="NAD(P)-binding Rossmann-like Domain"/>
    <property type="match status" value="1"/>
</dbReference>
<gene>
    <name evidence="4" type="ORF">SAMN05216174_106290</name>
</gene>
<dbReference type="Pfam" id="PF00106">
    <property type="entry name" value="adh_short"/>
    <property type="match status" value="1"/>
</dbReference>
<dbReference type="NCBIfam" id="NF004514">
    <property type="entry name" value="PRK05855.1"/>
    <property type="match status" value="1"/>
</dbReference>
<dbReference type="AlphaFoldDB" id="A0A1G6RE58"/>
<comment type="similarity">
    <text evidence="1">Belongs to the short-chain dehydrogenases/reductases (SDR) family.</text>
</comment>
<dbReference type="PROSITE" id="PS00061">
    <property type="entry name" value="ADH_SHORT"/>
    <property type="match status" value="1"/>
</dbReference>
<dbReference type="PANTHER" id="PTHR43391">
    <property type="entry name" value="RETINOL DEHYDROGENASE-RELATED"/>
    <property type="match status" value="1"/>
</dbReference>
<reference evidence="5" key="1">
    <citation type="submission" date="2016-10" db="EMBL/GenBank/DDBJ databases">
        <authorList>
            <person name="Varghese N."/>
            <person name="Submissions S."/>
        </authorList>
    </citation>
    <scope>NUCLEOTIDE SEQUENCE [LARGE SCALE GENOMIC DNA]</scope>
    <source>
        <strain evidence="5">IBRC-M 10403</strain>
    </source>
</reference>
<evidence type="ECO:0000313" key="5">
    <source>
        <dbReference type="Proteomes" id="UP000199501"/>
    </source>
</evidence>
<dbReference type="InterPro" id="IPR020904">
    <property type="entry name" value="Sc_DH/Rdtase_CS"/>
</dbReference>
<dbReference type="Proteomes" id="UP000199501">
    <property type="component" value="Unassembled WGS sequence"/>
</dbReference>
<feature type="domain" description="AB hydrolase-1" evidence="3">
    <location>
        <begin position="40"/>
        <end position="285"/>
    </location>
</feature>
<evidence type="ECO:0000259" key="3">
    <source>
        <dbReference type="Pfam" id="PF00561"/>
    </source>
</evidence>
<dbReference type="STRING" id="1271860.SAMN05216174_106290"/>
<accession>A0A1G6RE58</accession>
<dbReference type="PRINTS" id="PR00080">
    <property type="entry name" value="SDRFAMILY"/>
</dbReference>
<dbReference type="EMBL" id="FMZZ01000006">
    <property type="protein sequence ID" value="SDD02594.1"/>
    <property type="molecule type" value="Genomic_DNA"/>
</dbReference>
<proteinExistence type="inferred from homology"/>
<dbReference type="RefSeq" id="WP_091450742.1">
    <property type="nucleotide sequence ID" value="NZ_FMZZ01000006.1"/>
</dbReference>
<dbReference type="SUPFAM" id="SSF53474">
    <property type="entry name" value="alpha/beta-Hydrolases"/>
    <property type="match status" value="1"/>
</dbReference>